<dbReference type="EMBL" id="LGHJ01000017">
    <property type="protein sequence ID" value="KPL74640.1"/>
    <property type="molecule type" value="Genomic_DNA"/>
</dbReference>
<dbReference type="PANTHER" id="PTHR38030">
    <property type="entry name" value="PROTOPORPHYRINOGEN IX DEHYDROGENASE [MENAQUINONE]"/>
    <property type="match status" value="1"/>
</dbReference>
<dbReference type="InterPro" id="IPR026816">
    <property type="entry name" value="Flavodoxin_dom"/>
</dbReference>
<gene>
    <name evidence="2" type="ORF">AC812_11730</name>
</gene>
<dbReference type="Gene3D" id="3.40.50.360">
    <property type="match status" value="1"/>
</dbReference>
<name>A0A0P6X5F8_9CHLR</name>
<dbReference type="GO" id="GO:0010181">
    <property type="term" value="F:FMN binding"/>
    <property type="evidence" value="ECO:0007669"/>
    <property type="project" value="InterPro"/>
</dbReference>
<dbReference type="SUPFAM" id="SSF52218">
    <property type="entry name" value="Flavoproteins"/>
    <property type="match status" value="1"/>
</dbReference>
<dbReference type="InterPro" id="IPR008254">
    <property type="entry name" value="Flavodoxin/NO_synth"/>
</dbReference>
<keyword evidence="3" id="KW-1185">Reference proteome</keyword>
<sequence length="175" mass="19371">MNLGKENAVNNILVTYSTRAGSTAEIAAAIGQTLAQRGYTVDVLPVKKQPNPSDYDAVILGSPIRMGSWLPEVIGFVKENRALLEQIPVAAFTVHMLNGGDDEQSRANRQAYLNAVREWITPAEEAFFLGKMELAKLSFLDRFISNAMKAKDENLRDWNAVHAFAESVFARVETQ</sequence>
<reference evidence="2 3" key="1">
    <citation type="submission" date="2015-07" db="EMBL/GenBank/DDBJ databases">
        <title>Draft genome of Bellilinea caldifistulae DSM 17877.</title>
        <authorList>
            <person name="Hemp J."/>
            <person name="Ward L.M."/>
            <person name="Pace L.A."/>
            <person name="Fischer W.W."/>
        </authorList>
    </citation>
    <scope>NUCLEOTIDE SEQUENCE [LARGE SCALE GENOMIC DNA]</scope>
    <source>
        <strain evidence="2 3">GOMI-1</strain>
    </source>
</reference>
<proteinExistence type="predicted"/>
<dbReference type="GO" id="GO:0006783">
    <property type="term" value="P:heme biosynthetic process"/>
    <property type="evidence" value="ECO:0007669"/>
    <property type="project" value="TreeGrafter"/>
</dbReference>
<dbReference type="PROSITE" id="PS50902">
    <property type="entry name" value="FLAVODOXIN_LIKE"/>
    <property type="match status" value="1"/>
</dbReference>
<feature type="domain" description="Flavodoxin-like" evidence="1">
    <location>
        <begin position="12"/>
        <end position="163"/>
    </location>
</feature>
<dbReference type="GO" id="GO:0070819">
    <property type="term" value="F:menaquinone-dependent protoporphyrinogen oxidase activity"/>
    <property type="evidence" value="ECO:0007669"/>
    <property type="project" value="TreeGrafter"/>
</dbReference>
<dbReference type="InterPro" id="IPR029039">
    <property type="entry name" value="Flavoprotein-like_sf"/>
</dbReference>
<organism evidence="2 3">
    <name type="scientific">Bellilinea caldifistulae</name>
    <dbReference type="NCBI Taxonomy" id="360411"/>
    <lineage>
        <taxon>Bacteria</taxon>
        <taxon>Bacillati</taxon>
        <taxon>Chloroflexota</taxon>
        <taxon>Anaerolineae</taxon>
        <taxon>Anaerolineales</taxon>
        <taxon>Anaerolineaceae</taxon>
        <taxon>Bellilinea</taxon>
    </lineage>
</organism>
<evidence type="ECO:0000259" key="1">
    <source>
        <dbReference type="PROSITE" id="PS50902"/>
    </source>
</evidence>
<dbReference type="STRING" id="360411.AC812_11730"/>
<dbReference type="InterPro" id="IPR052200">
    <property type="entry name" value="Protoporphyrinogen_IX_DH"/>
</dbReference>
<dbReference type="Proteomes" id="UP000050514">
    <property type="component" value="Unassembled WGS sequence"/>
</dbReference>
<dbReference type="Pfam" id="PF12724">
    <property type="entry name" value="Flavodoxin_5"/>
    <property type="match status" value="1"/>
</dbReference>
<dbReference type="CDD" id="cd03128">
    <property type="entry name" value="GAT_1"/>
    <property type="match status" value="1"/>
</dbReference>
<dbReference type="PANTHER" id="PTHR38030:SF2">
    <property type="entry name" value="PROTOPORPHYRINOGEN IX DEHYDROGENASE [QUINONE]"/>
    <property type="match status" value="1"/>
</dbReference>
<evidence type="ECO:0000313" key="3">
    <source>
        <dbReference type="Proteomes" id="UP000050514"/>
    </source>
</evidence>
<protein>
    <recommendedName>
        <fullName evidence="1">Flavodoxin-like domain-containing protein</fullName>
    </recommendedName>
</protein>
<evidence type="ECO:0000313" key="2">
    <source>
        <dbReference type="EMBL" id="KPL74640.1"/>
    </source>
</evidence>
<accession>A0A0P6X5F8</accession>
<dbReference type="AlphaFoldDB" id="A0A0P6X5F8"/>
<comment type="caution">
    <text evidence="2">The sequence shown here is derived from an EMBL/GenBank/DDBJ whole genome shotgun (WGS) entry which is preliminary data.</text>
</comment>